<accession>A0ABR3A1P9</accession>
<keyword evidence="3" id="KW-1185">Reference proteome</keyword>
<feature type="transmembrane region" description="Helical" evidence="1">
    <location>
        <begin position="114"/>
        <end position="135"/>
    </location>
</feature>
<gene>
    <name evidence="2" type="ORF">AAF712_005236</name>
</gene>
<keyword evidence="1" id="KW-0812">Transmembrane</keyword>
<feature type="transmembrane region" description="Helical" evidence="1">
    <location>
        <begin position="84"/>
        <end position="108"/>
    </location>
</feature>
<evidence type="ECO:0000256" key="1">
    <source>
        <dbReference type="SAM" id="Phobius"/>
    </source>
</evidence>
<keyword evidence="1" id="KW-1133">Transmembrane helix</keyword>
<evidence type="ECO:0000313" key="3">
    <source>
        <dbReference type="Proteomes" id="UP001437256"/>
    </source>
</evidence>
<protein>
    <submittedName>
        <fullName evidence="2">Uncharacterized protein</fullName>
    </submittedName>
</protein>
<feature type="transmembrane region" description="Helical" evidence="1">
    <location>
        <begin position="41"/>
        <end position="64"/>
    </location>
</feature>
<comment type="caution">
    <text evidence="2">The sequence shown here is derived from an EMBL/GenBank/DDBJ whole genome shotgun (WGS) entry which is preliminary data.</text>
</comment>
<sequence length="165" mass="18840">MNAQLAASCLGLGMTAADWCACWNDEKRFVWRFPFKITAANFLYILTNYLSFVIHATDVVIAALCRTKFYPDPIPYDFCLGYYLFKAIAVCVVCTLLHAILMLRVYALYAKNRYMAAALMLVFIGRTVVSGWTFFQSKDLSENRIPFNGLCVPAMYFQLRLKAYA</sequence>
<dbReference type="Proteomes" id="UP001437256">
    <property type="component" value="Unassembled WGS sequence"/>
</dbReference>
<name>A0ABR3A1P9_9AGAR</name>
<reference evidence="2 3" key="1">
    <citation type="submission" date="2024-05" db="EMBL/GenBank/DDBJ databases">
        <title>A draft genome resource for the thread blight pathogen Marasmius tenuissimus strain MS-2.</title>
        <authorList>
            <person name="Yulfo-Soto G.E."/>
            <person name="Baruah I.K."/>
            <person name="Amoako-Attah I."/>
            <person name="Bukari Y."/>
            <person name="Meinhardt L.W."/>
            <person name="Bailey B.A."/>
            <person name="Cohen S.P."/>
        </authorList>
    </citation>
    <scope>NUCLEOTIDE SEQUENCE [LARGE SCALE GENOMIC DNA]</scope>
    <source>
        <strain evidence="2 3">MS-2</strain>
    </source>
</reference>
<keyword evidence="1" id="KW-0472">Membrane</keyword>
<dbReference type="EMBL" id="JBBXMP010000023">
    <property type="protein sequence ID" value="KAL0067796.1"/>
    <property type="molecule type" value="Genomic_DNA"/>
</dbReference>
<proteinExistence type="predicted"/>
<evidence type="ECO:0000313" key="2">
    <source>
        <dbReference type="EMBL" id="KAL0067796.1"/>
    </source>
</evidence>
<organism evidence="2 3">
    <name type="scientific">Marasmius tenuissimus</name>
    <dbReference type="NCBI Taxonomy" id="585030"/>
    <lineage>
        <taxon>Eukaryota</taxon>
        <taxon>Fungi</taxon>
        <taxon>Dikarya</taxon>
        <taxon>Basidiomycota</taxon>
        <taxon>Agaricomycotina</taxon>
        <taxon>Agaricomycetes</taxon>
        <taxon>Agaricomycetidae</taxon>
        <taxon>Agaricales</taxon>
        <taxon>Marasmiineae</taxon>
        <taxon>Marasmiaceae</taxon>
        <taxon>Marasmius</taxon>
    </lineage>
</organism>